<dbReference type="EMBL" id="CP026250">
    <property type="protein sequence ID" value="AWP06084.1"/>
    <property type="molecule type" value="Genomic_DNA"/>
</dbReference>
<accession>A0A2U9BPK3</accession>
<reference evidence="2 3" key="1">
    <citation type="submission" date="2017-12" db="EMBL/GenBank/DDBJ databases">
        <title>Integrating genomic resources of turbot (Scophthalmus maximus) in depth evaluation of genetic and physical mapping variation across individuals.</title>
        <authorList>
            <person name="Martinez P."/>
        </authorList>
    </citation>
    <scope>NUCLEOTIDE SEQUENCE [LARGE SCALE GENOMIC DNA]</scope>
</reference>
<evidence type="ECO:0000313" key="3">
    <source>
        <dbReference type="Proteomes" id="UP000246464"/>
    </source>
</evidence>
<organism evidence="2 3">
    <name type="scientific">Scophthalmus maximus</name>
    <name type="common">Turbot</name>
    <name type="synonym">Psetta maxima</name>
    <dbReference type="NCBI Taxonomy" id="52904"/>
    <lineage>
        <taxon>Eukaryota</taxon>
        <taxon>Metazoa</taxon>
        <taxon>Chordata</taxon>
        <taxon>Craniata</taxon>
        <taxon>Vertebrata</taxon>
        <taxon>Euteleostomi</taxon>
        <taxon>Actinopterygii</taxon>
        <taxon>Neopterygii</taxon>
        <taxon>Teleostei</taxon>
        <taxon>Neoteleostei</taxon>
        <taxon>Acanthomorphata</taxon>
        <taxon>Carangaria</taxon>
        <taxon>Pleuronectiformes</taxon>
        <taxon>Pleuronectoidei</taxon>
        <taxon>Scophthalmidae</taxon>
        <taxon>Scophthalmus</taxon>
    </lineage>
</organism>
<keyword evidence="3" id="KW-1185">Reference proteome</keyword>
<sequence>MEQPPGAEGMLDTNLTARPSPPVSFSTGAFQLLPEPPSIYSAGEALRAGAGRTGPGRLPSTHNEEEQRNAADAAEDEQVAHWVSSRLLTQGSERQRPYGLTAGNTTSAGREESAFTINNNKNDHRNN</sequence>
<evidence type="ECO:0000256" key="1">
    <source>
        <dbReference type="SAM" id="MobiDB-lite"/>
    </source>
</evidence>
<name>A0A2U9BPK3_SCOMX</name>
<proteinExistence type="predicted"/>
<feature type="compositionally biased region" description="Polar residues" evidence="1">
    <location>
        <begin position="13"/>
        <end position="29"/>
    </location>
</feature>
<evidence type="ECO:0000313" key="2">
    <source>
        <dbReference type="EMBL" id="AWP06084.1"/>
    </source>
</evidence>
<protein>
    <submittedName>
        <fullName evidence="2">Uncharacterized protein</fullName>
    </submittedName>
</protein>
<gene>
    <name evidence="2" type="ORF">SMAX5B_007525</name>
</gene>
<dbReference type="Proteomes" id="UP000246464">
    <property type="component" value="Chromosome 8"/>
</dbReference>
<feature type="region of interest" description="Disordered" evidence="1">
    <location>
        <begin position="1"/>
        <end position="127"/>
    </location>
</feature>
<dbReference type="AlphaFoldDB" id="A0A2U9BPK3"/>